<dbReference type="EMBL" id="OX459945">
    <property type="protein sequence ID" value="CAI9179729.1"/>
    <property type="molecule type" value="Genomic_DNA"/>
</dbReference>
<gene>
    <name evidence="1" type="ORF">MRATA1EN1_LOCUS28691</name>
</gene>
<evidence type="ECO:0000313" key="2">
    <source>
        <dbReference type="Proteomes" id="UP001176941"/>
    </source>
</evidence>
<accession>A0ABN9A736</accession>
<evidence type="ECO:0000313" key="1">
    <source>
        <dbReference type="EMBL" id="CAI9179729.1"/>
    </source>
</evidence>
<organism evidence="1 2">
    <name type="scientific">Rangifer tarandus platyrhynchus</name>
    <name type="common">Svalbard reindeer</name>
    <dbReference type="NCBI Taxonomy" id="3082113"/>
    <lineage>
        <taxon>Eukaryota</taxon>
        <taxon>Metazoa</taxon>
        <taxon>Chordata</taxon>
        <taxon>Craniata</taxon>
        <taxon>Vertebrata</taxon>
        <taxon>Euteleostomi</taxon>
        <taxon>Mammalia</taxon>
        <taxon>Eutheria</taxon>
        <taxon>Laurasiatheria</taxon>
        <taxon>Artiodactyla</taxon>
        <taxon>Ruminantia</taxon>
        <taxon>Pecora</taxon>
        <taxon>Cervidae</taxon>
        <taxon>Odocoileinae</taxon>
        <taxon>Rangifer</taxon>
    </lineage>
</organism>
<reference evidence="1" key="1">
    <citation type="submission" date="2023-04" db="EMBL/GenBank/DDBJ databases">
        <authorList>
            <consortium name="ELIXIR-Norway"/>
        </authorList>
    </citation>
    <scope>NUCLEOTIDE SEQUENCE [LARGE SCALE GENOMIC DNA]</scope>
</reference>
<name>A0ABN9A736_RANTA</name>
<sequence>MYGNSTPMLPALKSSWRTEWPHADVGTVPLDTQEVLAILPLPLVLPFYHTCGITHGSDPWFFPSATLVESHMALLSRPPLRWSFYLQSTPPSPAVQVKGRRFRFSPI</sequence>
<proteinExistence type="predicted"/>
<protein>
    <submittedName>
        <fullName evidence="1">Uncharacterized protein</fullName>
    </submittedName>
</protein>
<dbReference type="Proteomes" id="UP001176941">
    <property type="component" value="Chromosome 9"/>
</dbReference>
<keyword evidence="2" id="KW-1185">Reference proteome</keyword>